<keyword evidence="6" id="KW-0418">Kinase</keyword>
<dbReference type="AlphaFoldDB" id="A0A949TVM9"/>
<keyword evidence="8" id="KW-0902">Two-component regulatory system</keyword>
<keyword evidence="4" id="KW-0808">Transferase</keyword>
<dbReference type="InterPro" id="IPR003594">
    <property type="entry name" value="HATPase_dom"/>
</dbReference>
<evidence type="ECO:0000256" key="3">
    <source>
        <dbReference type="ARBA" id="ARBA00022553"/>
    </source>
</evidence>
<evidence type="ECO:0000256" key="6">
    <source>
        <dbReference type="ARBA" id="ARBA00022777"/>
    </source>
</evidence>
<keyword evidence="3" id="KW-0597">Phosphoprotein</keyword>
<organism evidence="11 12">
    <name type="scientific">Clostridium thailandense</name>
    <dbReference type="NCBI Taxonomy" id="2794346"/>
    <lineage>
        <taxon>Bacteria</taxon>
        <taxon>Bacillati</taxon>
        <taxon>Bacillota</taxon>
        <taxon>Clostridia</taxon>
        <taxon>Eubacteriales</taxon>
        <taxon>Clostridiaceae</taxon>
        <taxon>Clostridium</taxon>
    </lineage>
</organism>
<feature type="domain" description="PAC" evidence="10">
    <location>
        <begin position="250"/>
        <end position="303"/>
    </location>
</feature>
<gene>
    <name evidence="11" type="ORF">I6U48_02645</name>
</gene>
<dbReference type="GO" id="GO:0005524">
    <property type="term" value="F:ATP binding"/>
    <property type="evidence" value="ECO:0007669"/>
    <property type="project" value="UniProtKB-KW"/>
</dbReference>
<dbReference type="FunFam" id="3.30.565.10:FF:000037">
    <property type="entry name" value="Hybrid sensor histidine kinase/response regulator"/>
    <property type="match status" value="1"/>
</dbReference>
<proteinExistence type="predicted"/>
<feature type="domain" description="Histidine kinase" evidence="9">
    <location>
        <begin position="441"/>
        <end position="660"/>
    </location>
</feature>
<comment type="caution">
    <text evidence="11">The sequence shown here is derived from an EMBL/GenBank/DDBJ whole genome shotgun (WGS) entry which is preliminary data.</text>
</comment>
<comment type="catalytic activity">
    <reaction evidence="1">
        <text>ATP + protein L-histidine = ADP + protein N-phospho-L-histidine.</text>
        <dbReference type="EC" id="2.7.13.3"/>
    </reaction>
</comment>
<dbReference type="GO" id="GO:0000155">
    <property type="term" value="F:phosphorelay sensor kinase activity"/>
    <property type="evidence" value="ECO:0007669"/>
    <property type="project" value="InterPro"/>
</dbReference>
<dbReference type="InterPro" id="IPR005467">
    <property type="entry name" value="His_kinase_dom"/>
</dbReference>
<evidence type="ECO:0000256" key="8">
    <source>
        <dbReference type="ARBA" id="ARBA00023012"/>
    </source>
</evidence>
<dbReference type="PROSITE" id="PS50109">
    <property type="entry name" value="HIS_KIN"/>
    <property type="match status" value="1"/>
</dbReference>
<dbReference type="InterPro" id="IPR000014">
    <property type="entry name" value="PAS"/>
</dbReference>
<dbReference type="CDD" id="cd16922">
    <property type="entry name" value="HATPase_EvgS-ArcB-TorS-like"/>
    <property type="match status" value="1"/>
</dbReference>
<name>A0A949TVM9_9CLOT</name>
<dbReference type="Pfam" id="PF00512">
    <property type="entry name" value="HisKA"/>
    <property type="match status" value="1"/>
</dbReference>
<dbReference type="EC" id="2.7.13.3" evidence="2"/>
<evidence type="ECO:0000256" key="7">
    <source>
        <dbReference type="ARBA" id="ARBA00022840"/>
    </source>
</evidence>
<dbReference type="SMART" id="SM00387">
    <property type="entry name" value="HATPase_c"/>
    <property type="match status" value="1"/>
</dbReference>
<reference evidence="11" key="1">
    <citation type="submission" date="2020-12" db="EMBL/GenBank/DDBJ databases">
        <title>Clostridium thailandense sp. nov., a novel acetogenic bacterium isolated from peat land soil in Thailand.</title>
        <authorList>
            <person name="Chaikitkaew S."/>
            <person name="Birkeland N.K."/>
        </authorList>
    </citation>
    <scope>NUCLEOTIDE SEQUENCE</scope>
    <source>
        <strain evidence="11">PL3</strain>
    </source>
</reference>
<dbReference type="CDD" id="cd00082">
    <property type="entry name" value="HisKA"/>
    <property type="match status" value="1"/>
</dbReference>
<evidence type="ECO:0000259" key="10">
    <source>
        <dbReference type="PROSITE" id="PS50113"/>
    </source>
</evidence>
<evidence type="ECO:0000313" key="11">
    <source>
        <dbReference type="EMBL" id="MBV7271813.1"/>
    </source>
</evidence>
<evidence type="ECO:0000313" key="12">
    <source>
        <dbReference type="Proteomes" id="UP000694308"/>
    </source>
</evidence>
<evidence type="ECO:0000256" key="4">
    <source>
        <dbReference type="ARBA" id="ARBA00022679"/>
    </source>
</evidence>
<dbReference type="SMART" id="SM00388">
    <property type="entry name" value="HisKA"/>
    <property type="match status" value="1"/>
</dbReference>
<keyword evidence="5" id="KW-0547">Nucleotide-binding</keyword>
<dbReference type="Pfam" id="PF02518">
    <property type="entry name" value="HATPase_c"/>
    <property type="match status" value="1"/>
</dbReference>
<dbReference type="PROSITE" id="PS50113">
    <property type="entry name" value="PAC"/>
    <property type="match status" value="1"/>
</dbReference>
<keyword evidence="12" id="KW-1185">Reference proteome</keyword>
<dbReference type="InterPro" id="IPR000700">
    <property type="entry name" value="PAS-assoc_C"/>
</dbReference>
<dbReference type="Proteomes" id="UP000694308">
    <property type="component" value="Unassembled WGS sequence"/>
</dbReference>
<dbReference type="Pfam" id="PF13426">
    <property type="entry name" value="PAS_9"/>
    <property type="match status" value="2"/>
</dbReference>
<keyword evidence="7" id="KW-0067">ATP-binding</keyword>
<sequence>MENFINGIFKTNNFTENIIEALPNRIYITDSKGDIIYVNKKGKDELMKLGFGDLKNAYELFYDYDVFLENKNSMSLNDFPVYRTLKNKEKIRNVKLEYKLEEKNLYVSISSFPVIEENKIIGSIMDLEDITENYLKELKIKNEREKFLELSTELKTKCDIIEILRNREKEHLMHLKDVINNISEGIMVLDSNEKLSLCNKAVFNILSLNAIELVNPKKFLERYETTILEDETQDIASMYYIYVKSKKPAKNLIVKLREKNTSQIKYLELNTAPIINKNEELVYTILTIKDVTETKLHQINAEEQAEFIKDVVNTIEVPIAVVDYPGITYRLNNKKYDEIIRYGDVELIKDSKDKNLIKYINHDLYKILVNVGEKFKAYTISPYRVKSPTGEDRFYKIKFIPCRNKDNVTRIHIHGSDITEEVNRNIELEKLTKLKDETFTIISHELRTPLTIMYSSLQLAYDVYSKEITPNIGKTLGRIDQNCSRLLKLINNVLDISKAEAGFLTLNNTGFDIVYISETIVNSANSYAISKGIELIFDTDEEEYNVRLDKDKYEKILLNLLSNAVKFTPEGKQIIVSLKMEKDNFYLSVKDFGVGIPEDKIDLIFDRFAQVNSSLSRRAEGTGIGLALVKKFVELMGAEIKVTSEVGKGTEFIVKFKKISAETNVLNNYAILTANLDDKINIEFSDIN</sequence>
<evidence type="ECO:0000256" key="5">
    <source>
        <dbReference type="ARBA" id="ARBA00022741"/>
    </source>
</evidence>
<protein>
    <recommendedName>
        <fullName evidence="2">histidine kinase</fullName>
        <ecNumber evidence="2">2.7.13.3</ecNumber>
    </recommendedName>
</protein>
<evidence type="ECO:0000259" key="9">
    <source>
        <dbReference type="PROSITE" id="PS50109"/>
    </source>
</evidence>
<evidence type="ECO:0000256" key="2">
    <source>
        <dbReference type="ARBA" id="ARBA00012438"/>
    </source>
</evidence>
<dbReference type="PANTHER" id="PTHR43547:SF2">
    <property type="entry name" value="HYBRID SIGNAL TRANSDUCTION HISTIDINE KINASE C"/>
    <property type="match status" value="1"/>
</dbReference>
<dbReference type="RefSeq" id="WP_218318851.1">
    <property type="nucleotide sequence ID" value="NZ_JAEEGC010000010.1"/>
</dbReference>
<dbReference type="EMBL" id="JAEEGC010000010">
    <property type="protein sequence ID" value="MBV7271813.1"/>
    <property type="molecule type" value="Genomic_DNA"/>
</dbReference>
<evidence type="ECO:0000256" key="1">
    <source>
        <dbReference type="ARBA" id="ARBA00000085"/>
    </source>
</evidence>
<dbReference type="InterPro" id="IPR003661">
    <property type="entry name" value="HisK_dim/P_dom"/>
</dbReference>
<dbReference type="PANTHER" id="PTHR43547">
    <property type="entry name" value="TWO-COMPONENT HISTIDINE KINASE"/>
    <property type="match status" value="1"/>
</dbReference>
<accession>A0A949TVM9</accession>